<feature type="active site" description="Tele-UMP-histidine intermediate" evidence="8">
    <location>
        <position position="160"/>
    </location>
</feature>
<comment type="similarity">
    <text evidence="1">Belongs to the galactose-1-phosphate uridylyltransferase type 1 family.</text>
</comment>
<reference evidence="15" key="3">
    <citation type="submission" date="2016-11" db="EMBL/GenBank/DDBJ databases">
        <authorList>
            <person name="Jaros S."/>
            <person name="Januszkiewicz K."/>
            <person name="Wedrychowicz H."/>
        </authorList>
    </citation>
    <scope>NUCLEOTIDE SEQUENCE [LARGE SCALE GENOMIC DNA]</scope>
    <source>
        <strain evidence="15">DSM 1682</strain>
    </source>
</reference>
<evidence type="ECO:0000313" key="12">
    <source>
        <dbReference type="EMBL" id="AMJ40495.1"/>
    </source>
</evidence>
<keyword evidence="6" id="KW-0299">Galactose metabolism</keyword>
<name>A0A110A726_ANAPI</name>
<dbReference type="RefSeq" id="WP_066048232.1">
    <property type="nucleotide sequence ID" value="NZ_CP014223.1"/>
</dbReference>
<dbReference type="Gene3D" id="3.30.428.10">
    <property type="entry name" value="HIT-like"/>
    <property type="match status" value="2"/>
</dbReference>
<evidence type="ECO:0000256" key="7">
    <source>
        <dbReference type="ARBA" id="ARBA00023277"/>
    </source>
</evidence>
<dbReference type="InterPro" id="IPR005850">
    <property type="entry name" value="GalP_Utransf_C"/>
</dbReference>
<evidence type="ECO:0000313" key="14">
    <source>
        <dbReference type="Proteomes" id="UP000068026"/>
    </source>
</evidence>
<dbReference type="PANTHER" id="PTHR42763:SF1">
    <property type="entry name" value="UDP-GLUCOSE--HEXOSE-1-PHOSPHATE URIDYLYLTRANSFERASE"/>
    <property type="match status" value="1"/>
</dbReference>
<dbReference type="AlphaFoldDB" id="A0A110A726"/>
<dbReference type="Pfam" id="PF01087">
    <property type="entry name" value="GalP_UDP_transf"/>
    <property type="match status" value="1"/>
</dbReference>
<dbReference type="GO" id="GO:0008270">
    <property type="term" value="F:zinc ion binding"/>
    <property type="evidence" value="ECO:0007669"/>
    <property type="project" value="InterPro"/>
</dbReference>
<dbReference type="InterPro" id="IPR053177">
    <property type="entry name" value="ADP-glucose_phosphorylase"/>
</dbReference>
<dbReference type="InterPro" id="IPR005849">
    <property type="entry name" value="GalP_Utransf_N"/>
</dbReference>
<dbReference type="PIRSF" id="PIRSF000808">
    <property type="entry name" value="GalT"/>
    <property type="match status" value="1"/>
</dbReference>
<reference evidence="13" key="4">
    <citation type="submission" date="2016-11" db="EMBL/GenBank/DDBJ databases">
        <authorList>
            <person name="Varghese N."/>
            <person name="Submissions S."/>
        </authorList>
    </citation>
    <scope>NUCLEOTIDE SEQUENCE</scope>
    <source>
        <strain evidence="13">DSM 1682</strain>
    </source>
</reference>
<dbReference type="KEGG" id="cpro:CPRO_08950"/>
<dbReference type="InterPro" id="IPR001937">
    <property type="entry name" value="GalP_UDPtransf1"/>
</dbReference>
<dbReference type="Proteomes" id="UP000068026">
    <property type="component" value="Chromosome"/>
</dbReference>
<keyword evidence="14" id="KW-1185">Reference proteome</keyword>
<keyword evidence="3 13" id="KW-0548">Nucleotidyltransferase</keyword>
<keyword evidence="4 9" id="KW-0479">Metal-binding</keyword>
<organism evidence="13 15">
    <name type="scientific">Anaerotignum propionicum DSM 1682</name>
    <dbReference type="NCBI Taxonomy" id="991789"/>
    <lineage>
        <taxon>Bacteria</taxon>
        <taxon>Bacillati</taxon>
        <taxon>Bacillota</taxon>
        <taxon>Clostridia</taxon>
        <taxon>Lachnospirales</taxon>
        <taxon>Anaerotignaceae</taxon>
        <taxon>Anaerotignum</taxon>
    </lineage>
</organism>
<evidence type="ECO:0000313" key="13">
    <source>
        <dbReference type="EMBL" id="SHE40501.1"/>
    </source>
</evidence>
<comment type="cofactor">
    <cofactor evidence="9">
        <name>Zn(2+)</name>
        <dbReference type="ChEBI" id="CHEBI:29105"/>
    </cofactor>
    <text evidence="9">Binds 1 zinc ion per subunit.</text>
</comment>
<keyword evidence="2 12" id="KW-0808">Transferase</keyword>
<dbReference type="SUPFAM" id="SSF54197">
    <property type="entry name" value="HIT-like"/>
    <property type="match status" value="2"/>
</dbReference>
<feature type="binding site" evidence="9">
    <location>
        <position position="107"/>
    </location>
    <ligand>
        <name>Zn(2+)</name>
        <dbReference type="ChEBI" id="CHEBI:29105"/>
    </ligand>
</feature>
<dbReference type="Proteomes" id="UP000184204">
    <property type="component" value="Unassembled WGS sequence"/>
</dbReference>
<sequence>MSELRKNPFTGEWTHYAENRKNRPYEFLHKIEVKNNSNEDCPFCGGNEDKTTAPFYQDGTDDLWTIRVFPNMFPAVCEEEKAICENSFYQQLPCQGLHEVLVDTPNHEETIDQFSLEHLSKVFVVLQRRYNEMIVSKKVKYIQIFKNCGPSAGMSIRHSHWQIVGMPVLPQREVIMQGYMQNGDCLFCKMLAFEKEQQNRVVVENQDFAVITPYASRFPYELWICPKRHIASFAHVTAGELEALSVIIKEILPKVSSLRKDVGYNICMIDGEVGGDFHWHMEILPRIGGFAGFEYATGSYINSILPEQAAEYYRKKI</sequence>
<keyword evidence="12" id="KW-0547">Nucleotide-binding</keyword>
<evidence type="ECO:0000256" key="9">
    <source>
        <dbReference type="PIRSR" id="PIRSR000808-3"/>
    </source>
</evidence>
<proteinExistence type="inferred from homology"/>
<evidence type="ECO:0000313" key="15">
    <source>
        <dbReference type="Proteomes" id="UP000184204"/>
    </source>
</evidence>
<reference evidence="12 14" key="1">
    <citation type="journal article" date="2016" name="Genome Announc.">
        <title>Complete Genome Sequence of the Amino Acid-Fermenting Clostridium propionicum X2 (DSM 1682).</title>
        <authorList>
            <person name="Poehlein A."/>
            <person name="Schlien K."/>
            <person name="Chowdhury N.P."/>
            <person name="Gottschalk G."/>
            <person name="Buckel W."/>
            <person name="Daniel R."/>
        </authorList>
    </citation>
    <scope>NUCLEOTIDE SEQUENCE [LARGE SCALE GENOMIC DNA]</scope>
    <source>
        <strain evidence="12 14">X2</strain>
    </source>
</reference>
<dbReference type="EMBL" id="FQUA01000002">
    <property type="protein sequence ID" value="SHE40501.1"/>
    <property type="molecule type" value="Genomic_DNA"/>
</dbReference>
<feature type="binding site" evidence="9">
    <location>
        <position position="41"/>
    </location>
    <ligand>
        <name>Zn(2+)</name>
        <dbReference type="ChEBI" id="CHEBI:29105"/>
    </ligand>
</feature>
<feature type="binding site" evidence="9">
    <location>
        <position position="158"/>
    </location>
    <ligand>
        <name>Zn(2+)</name>
        <dbReference type="ChEBI" id="CHEBI:29105"/>
    </ligand>
</feature>
<feature type="domain" description="Galactose-1-phosphate uridyl transferase C-terminal" evidence="11">
    <location>
        <begin position="180"/>
        <end position="258"/>
    </location>
</feature>
<dbReference type="OrthoDB" id="9769064at2"/>
<protein>
    <submittedName>
        <fullName evidence="12">Galactose-1-phosphate uridylyltransferase</fullName>
        <ecNumber evidence="12">2.7.7.12</ecNumber>
    </submittedName>
    <submittedName>
        <fullName evidence="13">UDPglucose--hexose-1-phosphate uridylyltransferase</fullName>
    </submittedName>
</protein>
<evidence type="ECO:0000256" key="6">
    <source>
        <dbReference type="ARBA" id="ARBA00023144"/>
    </source>
</evidence>
<dbReference type="GO" id="GO:0006012">
    <property type="term" value="P:galactose metabolic process"/>
    <property type="evidence" value="ECO:0007669"/>
    <property type="project" value="UniProtKB-UniPathway"/>
</dbReference>
<evidence type="ECO:0000256" key="1">
    <source>
        <dbReference type="ARBA" id="ARBA00010951"/>
    </source>
</evidence>
<dbReference type="GO" id="GO:0008108">
    <property type="term" value="F:UDP-glucose:hexose-1-phosphate uridylyltransferase activity"/>
    <property type="evidence" value="ECO:0007669"/>
    <property type="project" value="UniProtKB-EC"/>
</dbReference>
<evidence type="ECO:0000256" key="8">
    <source>
        <dbReference type="PIRSR" id="PIRSR000808-1"/>
    </source>
</evidence>
<reference evidence="14" key="2">
    <citation type="submission" date="2016-01" db="EMBL/GenBank/DDBJ databases">
        <authorList>
            <person name="Poehlein A."/>
            <person name="Schlien K."/>
            <person name="Gottschalk G."/>
            <person name="Buckel W."/>
            <person name="Daniel R."/>
        </authorList>
    </citation>
    <scope>NUCLEOTIDE SEQUENCE [LARGE SCALE GENOMIC DNA]</scope>
    <source>
        <strain evidence="14">X2</strain>
    </source>
</reference>
<dbReference type="EMBL" id="CP014223">
    <property type="protein sequence ID" value="AMJ40495.1"/>
    <property type="molecule type" value="Genomic_DNA"/>
</dbReference>
<keyword evidence="7" id="KW-0119">Carbohydrate metabolism</keyword>
<dbReference type="PANTHER" id="PTHR42763">
    <property type="entry name" value="ADP-GLUCOSE PHOSPHORYLASE"/>
    <property type="match status" value="1"/>
</dbReference>
<accession>A0A110A726</accession>
<evidence type="ECO:0000256" key="2">
    <source>
        <dbReference type="ARBA" id="ARBA00022679"/>
    </source>
</evidence>
<dbReference type="EC" id="2.7.7.12" evidence="12"/>
<evidence type="ECO:0000259" key="10">
    <source>
        <dbReference type="Pfam" id="PF01087"/>
    </source>
</evidence>
<gene>
    <name evidence="12" type="primary">galT</name>
    <name evidence="12" type="ORF">CPRO_08950</name>
    <name evidence="13" type="ORF">SAMN02745151_00588</name>
</gene>
<keyword evidence="5 9" id="KW-0862">Zinc</keyword>
<evidence type="ECO:0000256" key="4">
    <source>
        <dbReference type="ARBA" id="ARBA00022723"/>
    </source>
</evidence>
<evidence type="ECO:0000259" key="11">
    <source>
        <dbReference type="Pfam" id="PF02744"/>
    </source>
</evidence>
<dbReference type="InterPro" id="IPR036265">
    <property type="entry name" value="HIT-like_sf"/>
</dbReference>
<dbReference type="Pfam" id="PF02744">
    <property type="entry name" value="GalP_UDP_tr_C"/>
    <property type="match status" value="1"/>
</dbReference>
<feature type="domain" description="Galactose-1-phosphate uridyl transferase N-terminal" evidence="10">
    <location>
        <begin position="2"/>
        <end position="170"/>
    </location>
</feature>
<dbReference type="GO" id="GO:0005524">
    <property type="term" value="F:ATP binding"/>
    <property type="evidence" value="ECO:0007669"/>
    <property type="project" value="UniProtKB-KW"/>
</dbReference>
<feature type="binding site" evidence="9">
    <location>
        <position position="44"/>
    </location>
    <ligand>
        <name>Zn(2+)</name>
        <dbReference type="ChEBI" id="CHEBI:29105"/>
    </ligand>
</feature>
<evidence type="ECO:0000256" key="3">
    <source>
        <dbReference type="ARBA" id="ARBA00022695"/>
    </source>
</evidence>
<keyword evidence="12" id="KW-0067">ATP-binding</keyword>
<evidence type="ECO:0000256" key="5">
    <source>
        <dbReference type="ARBA" id="ARBA00022833"/>
    </source>
</evidence>